<feature type="transmembrane region" description="Helical" evidence="6">
    <location>
        <begin position="64"/>
        <end position="83"/>
    </location>
</feature>
<dbReference type="AlphaFoldDB" id="A0A9P4M941"/>
<feature type="domain" description="Rhodopsin" evidence="7">
    <location>
        <begin position="52"/>
        <end position="294"/>
    </location>
</feature>
<feature type="transmembrane region" description="Helical" evidence="6">
    <location>
        <begin position="103"/>
        <end position="136"/>
    </location>
</feature>
<evidence type="ECO:0000259" key="7">
    <source>
        <dbReference type="Pfam" id="PF20684"/>
    </source>
</evidence>
<feature type="transmembrane region" description="Helical" evidence="6">
    <location>
        <begin position="228"/>
        <end position="250"/>
    </location>
</feature>
<dbReference type="InterPro" id="IPR049326">
    <property type="entry name" value="Rhodopsin_dom_fungi"/>
</dbReference>
<feature type="transmembrane region" description="Helical" evidence="6">
    <location>
        <begin position="270"/>
        <end position="292"/>
    </location>
</feature>
<evidence type="ECO:0000256" key="2">
    <source>
        <dbReference type="ARBA" id="ARBA00022692"/>
    </source>
</evidence>
<dbReference type="EMBL" id="ML978128">
    <property type="protein sequence ID" value="KAF2097419.1"/>
    <property type="molecule type" value="Genomic_DNA"/>
</dbReference>
<proteinExistence type="inferred from homology"/>
<dbReference type="OrthoDB" id="3923077at2759"/>
<evidence type="ECO:0000313" key="9">
    <source>
        <dbReference type="Proteomes" id="UP000799772"/>
    </source>
</evidence>
<protein>
    <recommendedName>
        <fullName evidence="7">Rhodopsin domain-containing protein</fullName>
    </recommendedName>
</protein>
<keyword evidence="9" id="KW-1185">Reference proteome</keyword>
<dbReference type="InterPro" id="IPR052337">
    <property type="entry name" value="SAT4-like"/>
</dbReference>
<sequence>MAPTQLEIASTADSIVSRQYELQHSHPPPAMDYTPLVVSIVLLAIAWSAIVLRLHTRLYLIRAVGWDDITMIIALLFFTGFSGADMEISVSRTELEFMKYPEILAVIKAWIIVDAFYCATQTMLKISVGIFLLRVIIRKHHRWIVYGVMAISTVWGVATMIFAIFQCGVPKSAELYVEKRIFNECVSPPSVLGMSFVLGGVTALSDVTFTVLPIFILRDAKMNKRAKISLGIILGLGGLGSIASLVRFVYLGDIGQVTNDFFINTTNLSIWSTLECGLGIAAGSFATLRPLFRKFLTTARNSITITKTQLSRARHTYARHSVRGSRGGSADFGFMKNPFHWKRASSDLEIGCRGESPLTPITGISEVYDGKSAGGSKLGNETTITVGLVQSPPEVYGNYLKRNISGSKDRGSEITEWPITLGPGMIEREMVFETMSERCSRVERINSLFGNGSDNSEGSSEKMEKMAKAWLF</sequence>
<dbReference type="Pfam" id="PF20684">
    <property type="entry name" value="Fung_rhodopsin"/>
    <property type="match status" value="1"/>
</dbReference>
<evidence type="ECO:0000256" key="6">
    <source>
        <dbReference type="SAM" id="Phobius"/>
    </source>
</evidence>
<name>A0A9P4M941_9PEZI</name>
<feature type="transmembrane region" description="Helical" evidence="6">
    <location>
        <begin position="143"/>
        <end position="165"/>
    </location>
</feature>
<evidence type="ECO:0000256" key="3">
    <source>
        <dbReference type="ARBA" id="ARBA00022989"/>
    </source>
</evidence>
<comment type="similarity">
    <text evidence="5">Belongs to the SAT4 family.</text>
</comment>
<comment type="caution">
    <text evidence="8">The sequence shown here is derived from an EMBL/GenBank/DDBJ whole genome shotgun (WGS) entry which is preliminary data.</text>
</comment>
<evidence type="ECO:0000256" key="5">
    <source>
        <dbReference type="ARBA" id="ARBA00038359"/>
    </source>
</evidence>
<organism evidence="8 9">
    <name type="scientific">Rhizodiscina lignyota</name>
    <dbReference type="NCBI Taxonomy" id="1504668"/>
    <lineage>
        <taxon>Eukaryota</taxon>
        <taxon>Fungi</taxon>
        <taxon>Dikarya</taxon>
        <taxon>Ascomycota</taxon>
        <taxon>Pezizomycotina</taxon>
        <taxon>Dothideomycetes</taxon>
        <taxon>Pleosporomycetidae</taxon>
        <taxon>Aulographales</taxon>
        <taxon>Rhizodiscinaceae</taxon>
        <taxon>Rhizodiscina</taxon>
    </lineage>
</organism>
<evidence type="ECO:0000313" key="8">
    <source>
        <dbReference type="EMBL" id="KAF2097419.1"/>
    </source>
</evidence>
<accession>A0A9P4M941</accession>
<feature type="transmembrane region" description="Helical" evidence="6">
    <location>
        <begin position="196"/>
        <end position="216"/>
    </location>
</feature>
<feature type="transmembrane region" description="Helical" evidence="6">
    <location>
        <begin position="33"/>
        <end position="52"/>
    </location>
</feature>
<evidence type="ECO:0000256" key="1">
    <source>
        <dbReference type="ARBA" id="ARBA00004141"/>
    </source>
</evidence>
<dbReference type="Proteomes" id="UP000799772">
    <property type="component" value="Unassembled WGS sequence"/>
</dbReference>
<evidence type="ECO:0000256" key="4">
    <source>
        <dbReference type="ARBA" id="ARBA00023136"/>
    </source>
</evidence>
<keyword evidence="4 6" id="KW-0472">Membrane</keyword>
<dbReference type="PANTHER" id="PTHR33048:SF96">
    <property type="entry name" value="INTEGRAL MEMBRANE PROTEIN"/>
    <property type="match status" value="1"/>
</dbReference>
<keyword evidence="3 6" id="KW-1133">Transmembrane helix</keyword>
<dbReference type="PANTHER" id="PTHR33048">
    <property type="entry name" value="PTH11-LIKE INTEGRAL MEMBRANE PROTEIN (AFU_ORTHOLOGUE AFUA_5G11245)"/>
    <property type="match status" value="1"/>
</dbReference>
<keyword evidence="2 6" id="KW-0812">Transmembrane</keyword>
<dbReference type="GO" id="GO:0016020">
    <property type="term" value="C:membrane"/>
    <property type="evidence" value="ECO:0007669"/>
    <property type="project" value="UniProtKB-SubCell"/>
</dbReference>
<gene>
    <name evidence="8" type="ORF">NA57DRAFT_58009</name>
</gene>
<reference evidence="8" key="1">
    <citation type="journal article" date="2020" name="Stud. Mycol.">
        <title>101 Dothideomycetes genomes: a test case for predicting lifestyles and emergence of pathogens.</title>
        <authorList>
            <person name="Haridas S."/>
            <person name="Albert R."/>
            <person name="Binder M."/>
            <person name="Bloem J."/>
            <person name="Labutti K."/>
            <person name="Salamov A."/>
            <person name="Andreopoulos B."/>
            <person name="Baker S."/>
            <person name="Barry K."/>
            <person name="Bills G."/>
            <person name="Bluhm B."/>
            <person name="Cannon C."/>
            <person name="Castanera R."/>
            <person name="Culley D."/>
            <person name="Daum C."/>
            <person name="Ezra D."/>
            <person name="Gonzalez J."/>
            <person name="Henrissat B."/>
            <person name="Kuo A."/>
            <person name="Liang C."/>
            <person name="Lipzen A."/>
            <person name="Lutzoni F."/>
            <person name="Magnuson J."/>
            <person name="Mondo S."/>
            <person name="Nolan M."/>
            <person name="Ohm R."/>
            <person name="Pangilinan J."/>
            <person name="Park H.-J."/>
            <person name="Ramirez L."/>
            <person name="Alfaro M."/>
            <person name="Sun H."/>
            <person name="Tritt A."/>
            <person name="Yoshinaga Y."/>
            <person name="Zwiers L.-H."/>
            <person name="Turgeon B."/>
            <person name="Goodwin S."/>
            <person name="Spatafora J."/>
            <person name="Crous P."/>
            <person name="Grigoriev I."/>
        </authorList>
    </citation>
    <scope>NUCLEOTIDE SEQUENCE</scope>
    <source>
        <strain evidence="8">CBS 133067</strain>
    </source>
</reference>
<comment type="subcellular location">
    <subcellularLocation>
        <location evidence="1">Membrane</location>
        <topology evidence="1">Multi-pass membrane protein</topology>
    </subcellularLocation>
</comment>